<dbReference type="RefSeq" id="WP_285934539.1">
    <property type="nucleotide sequence ID" value="NZ_JASTZU010000063.1"/>
</dbReference>
<name>A0ABT7LBI9_9BACI</name>
<keyword evidence="2" id="KW-1185">Reference proteome</keyword>
<dbReference type="EMBL" id="JASTZU010000063">
    <property type="protein sequence ID" value="MDL4843242.1"/>
    <property type="molecule type" value="Genomic_DNA"/>
</dbReference>
<gene>
    <name evidence="1" type="ORF">QQS35_22660</name>
</gene>
<comment type="caution">
    <text evidence="1">The sequence shown here is derived from an EMBL/GenBank/DDBJ whole genome shotgun (WGS) entry which is preliminary data.</text>
</comment>
<organism evidence="1 2">
    <name type="scientific">Aquibacillus rhizosphaerae</name>
    <dbReference type="NCBI Taxonomy" id="3051431"/>
    <lineage>
        <taxon>Bacteria</taxon>
        <taxon>Bacillati</taxon>
        <taxon>Bacillota</taxon>
        <taxon>Bacilli</taxon>
        <taxon>Bacillales</taxon>
        <taxon>Bacillaceae</taxon>
        <taxon>Aquibacillus</taxon>
    </lineage>
</organism>
<dbReference type="Proteomes" id="UP001235343">
    <property type="component" value="Unassembled WGS sequence"/>
</dbReference>
<evidence type="ECO:0000313" key="2">
    <source>
        <dbReference type="Proteomes" id="UP001235343"/>
    </source>
</evidence>
<proteinExistence type="predicted"/>
<reference evidence="1 2" key="1">
    <citation type="submission" date="2023-06" db="EMBL/GenBank/DDBJ databases">
        <title>Aquibacillus rhizosphaerae LR5S19.</title>
        <authorList>
            <person name="Sun J.-Q."/>
        </authorList>
    </citation>
    <scope>NUCLEOTIDE SEQUENCE [LARGE SCALE GENOMIC DNA]</scope>
    <source>
        <strain evidence="1 2">LR5S19</strain>
    </source>
</reference>
<evidence type="ECO:0000313" key="1">
    <source>
        <dbReference type="EMBL" id="MDL4843242.1"/>
    </source>
</evidence>
<sequence>MDNLTEWELYEQYKEKKAKGEKAPSIQILSKDWNDNVLPVVKEKHLNPLLQLMDEARYAYLKSVKDYYVVLEHYKSQFHDIYRYEASNTNNHGPLPVNELMNPRNSRNLPLINPDHLFPLEYRKNIPEDLKIERYKK</sequence>
<protein>
    <submittedName>
        <fullName evidence="1">Uncharacterized protein</fullName>
    </submittedName>
</protein>
<accession>A0ABT7LBI9</accession>